<name>A0A099CZN6_9GAMM</name>
<proteinExistence type="predicted"/>
<dbReference type="EMBL" id="JROI01000004">
    <property type="protein sequence ID" value="KGI79022.1"/>
    <property type="molecule type" value="Genomic_DNA"/>
</dbReference>
<keyword evidence="2" id="KW-1185">Reference proteome</keyword>
<accession>A0A099CZN6</accession>
<comment type="caution">
    <text evidence="1">The sequence shown here is derived from an EMBL/GenBank/DDBJ whole genome shotgun (WGS) entry which is preliminary data.</text>
</comment>
<organism evidence="1 2">
    <name type="scientific">Oleiagrimonas soli</name>
    <dbReference type="NCBI Taxonomy" id="1543381"/>
    <lineage>
        <taxon>Bacteria</taxon>
        <taxon>Pseudomonadati</taxon>
        <taxon>Pseudomonadota</taxon>
        <taxon>Gammaproteobacteria</taxon>
        <taxon>Lysobacterales</taxon>
        <taxon>Rhodanobacteraceae</taxon>
        <taxon>Oleiagrimonas</taxon>
    </lineage>
</organism>
<reference evidence="1 2" key="1">
    <citation type="submission" date="2014-09" db="EMBL/GenBank/DDBJ databases">
        <title>Xanthomonadaceae 3.5X direct submission.</title>
        <authorList>
            <person name="Fang T."/>
            <person name="Wang H."/>
        </authorList>
    </citation>
    <scope>NUCLEOTIDE SEQUENCE [LARGE SCALE GENOMIC DNA]</scope>
    <source>
        <strain evidence="1 2">3.5X</strain>
    </source>
</reference>
<sequence>MLTGSHQEDAAVVRAFVHDQADVGVAAGRVELARDDVHRGVAGQVSGVRPVALHVGQRGGDGGRAHVAMA</sequence>
<evidence type="ECO:0000313" key="1">
    <source>
        <dbReference type="EMBL" id="KGI79022.1"/>
    </source>
</evidence>
<evidence type="ECO:0000313" key="2">
    <source>
        <dbReference type="Proteomes" id="UP000029708"/>
    </source>
</evidence>
<gene>
    <name evidence="1" type="ORF">LF63_0101315</name>
</gene>
<dbReference type="Proteomes" id="UP000029708">
    <property type="component" value="Unassembled WGS sequence"/>
</dbReference>
<protein>
    <submittedName>
        <fullName evidence="1">Uncharacterized protein</fullName>
    </submittedName>
</protein>
<dbReference type="HOGENOM" id="CLU_2753934_0_0_6"/>
<dbReference type="AlphaFoldDB" id="A0A099CZN6"/>